<dbReference type="InterPro" id="IPR000362">
    <property type="entry name" value="Fumarate_lyase_fam"/>
</dbReference>
<dbReference type="AlphaFoldDB" id="A0A1M5ZV53"/>
<keyword evidence="8" id="KW-1185">Reference proteome</keyword>
<evidence type="ECO:0000259" key="5">
    <source>
        <dbReference type="Pfam" id="PF00206"/>
    </source>
</evidence>
<dbReference type="NCBIfam" id="NF008909">
    <property type="entry name" value="PRK12273.1"/>
    <property type="match status" value="1"/>
</dbReference>
<dbReference type="RefSeq" id="WP_073388564.1">
    <property type="nucleotide sequence ID" value="NZ_FQXK01000023.1"/>
</dbReference>
<dbReference type="OrthoDB" id="9802809at2"/>
<dbReference type="GO" id="GO:0006099">
    <property type="term" value="P:tricarboxylic acid cycle"/>
    <property type="evidence" value="ECO:0007669"/>
    <property type="project" value="InterPro"/>
</dbReference>
<dbReference type="InterPro" id="IPR018951">
    <property type="entry name" value="Fumarase_C_C"/>
</dbReference>
<dbReference type="EMBL" id="FQXK01000023">
    <property type="protein sequence ID" value="SHI28036.1"/>
    <property type="molecule type" value="Genomic_DNA"/>
</dbReference>
<dbReference type="InterPro" id="IPR008948">
    <property type="entry name" value="L-Aspartase-like"/>
</dbReference>
<dbReference type="GeneID" id="89510949"/>
<dbReference type="FunFam" id="1.10.275.10:FF:000001">
    <property type="entry name" value="Fumarate hydratase, mitochondrial"/>
    <property type="match status" value="1"/>
</dbReference>
<evidence type="ECO:0000256" key="4">
    <source>
        <dbReference type="ARBA" id="ARBA00023239"/>
    </source>
</evidence>
<comment type="catalytic activity">
    <reaction evidence="1">
        <text>L-aspartate = fumarate + NH4(+)</text>
        <dbReference type="Rhea" id="RHEA:16601"/>
        <dbReference type="ChEBI" id="CHEBI:28938"/>
        <dbReference type="ChEBI" id="CHEBI:29806"/>
        <dbReference type="ChEBI" id="CHEBI:29991"/>
        <dbReference type="EC" id="4.3.1.1"/>
    </reaction>
</comment>
<dbReference type="Pfam" id="PF10415">
    <property type="entry name" value="FumaraseC_C"/>
    <property type="match status" value="1"/>
</dbReference>
<dbReference type="Pfam" id="PF00206">
    <property type="entry name" value="Lyase_1"/>
    <property type="match status" value="1"/>
</dbReference>
<dbReference type="Gene3D" id="1.10.40.30">
    <property type="entry name" value="Fumarase/aspartase (C-terminal domain)"/>
    <property type="match status" value="1"/>
</dbReference>
<dbReference type="Gene3D" id="1.20.200.10">
    <property type="entry name" value="Fumarase/aspartase (Central domain)"/>
    <property type="match status" value="1"/>
</dbReference>
<accession>A0A1M5ZV53</accession>
<evidence type="ECO:0000256" key="1">
    <source>
        <dbReference type="ARBA" id="ARBA00001494"/>
    </source>
</evidence>
<proteinExistence type="predicted"/>
<dbReference type="GO" id="GO:0008797">
    <property type="term" value="F:aspartate ammonia-lyase activity"/>
    <property type="evidence" value="ECO:0007669"/>
    <property type="project" value="UniProtKB-EC"/>
</dbReference>
<evidence type="ECO:0000313" key="8">
    <source>
        <dbReference type="Proteomes" id="UP000184278"/>
    </source>
</evidence>
<name>A0A1M5ZV53_BUTFI</name>
<feature type="domain" description="Fumarase C C-terminal" evidence="6">
    <location>
        <begin position="406"/>
        <end position="458"/>
    </location>
</feature>
<organism evidence="7 8">
    <name type="scientific">Butyrivibrio fibrisolvens DSM 3071</name>
    <dbReference type="NCBI Taxonomy" id="1121131"/>
    <lineage>
        <taxon>Bacteria</taxon>
        <taxon>Bacillati</taxon>
        <taxon>Bacillota</taxon>
        <taxon>Clostridia</taxon>
        <taxon>Lachnospirales</taxon>
        <taxon>Lachnospiraceae</taxon>
        <taxon>Butyrivibrio</taxon>
    </lineage>
</organism>
<dbReference type="EC" id="4.3.1.1" evidence="2"/>
<keyword evidence="3" id="KW-0028">Amino-acid biosynthesis</keyword>
<reference evidence="8" key="1">
    <citation type="submission" date="2016-11" db="EMBL/GenBank/DDBJ databases">
        <authorList>
            <person name="Varghese N."/>
            <person name="Submissions S."/>
        </authorList>
    </citation>
    <scope>NUCLEOTIDE SEQUENCE [LARGE SCALE GENOMIC DNA]</scope>
    <source>
        <strain evidence="8">DSM 3071</strain>
    </source>
</reference>
<dbReference type="GO" id="GO:0006531">
    <property type="term" value="P:aspartate metabolic process"/>
    <property type="evidence" value="ECO:0007669"/>
    <property type="project" value="TreeGrafter"/>
</dbReference>
<evidence type="ECO:0000256" key="2">
    <source>
        <dbReference type="ARBA" id="ARBA00012992"/>
    </source>
</evidence>
<dbReference type="Gene3D" id="1.10.275.10">
    <property type="entry name" value="Fumarase/aspartase (N-terminal domain)"/>
    <property type="match status" value="1"/>
</dbReference>
<keyword evidence="4 7" id="KW-0456">Lyase</keyword>
<dbReference type="InterPro" id="IPR022761">
    <property type="entry name" value="Fumarate_lyase_N"/>
</dbReference>
<dbReference type="InterPro" id="IPR020557">
    <property type="entry name" value="Fumarate_lyase_CS"/>
</dbReference>
<protein>
    <recommendedName>
        <fullName evidence="2">aspartate ammonia-lyase</fullName>
        <ecNumber evidence="2">4.3.1.1</ecNumber>
    </recommendedName>
</protein>
<dbReference type="PANTHER" id="PTHR42696:SF2">
    <property type="entry name" value="ASPARTATE AMMONIA-LYASE"/>
    <property type="match status" value="1"/>
</dbReference>
<evidence type="ECO:0000313" key="7">
    <source>
        <dbReference type="EMBL" id="SHI28036.1"/>
    </source>
</evidence>
<evidence type="ECO:0000256" key="3">
    <source>
        <dbReference type="ARBA" id="ARBA00022605"/>
    </source>
</evidence>
<dbReference type="STRING" id="1121131.SAMN02745229_02727"/>
<dbReference type="FunFam" id="1.10.40.30:FF:000002">
    <property type="entry name" value="Fumarate hydratase class II"/>
    <property type="match status" value="1"/>
</dbReference>
<evidence type="ECO:0000259" key="6">
    <source>
        <dbReference type="Pfam" id="PF10415"/>
    </source>
</evidence>
<gene>
    <name evidence="7" type="ORF">SAMN02745229_02727</name>
</gene>
<dbReference type="InterPro" id="IPR024083">
    <property type="entry name" value="Fumarase/histidase_N"/>
</dbReference>
<dbReference type="SUPFAM" id="SSF48557">
    <property type="entry name" value="L-aspartase-like"/>
    <property type="match status" value="1"/>
</dbReference>
<dbReference type="CDD" id="cd01357">
    <property type="entry name" value="Aspartase"/>
    <property type="match status" value="1"/>
</dbReference>
<dbReference type="GO" id="GO:0005829">
    <property type="term" value="C:cytosol"/>
    <property type="evidence" value="ECO:0007669"/>
    <property type="project" value="TreeGrafter"/>
</dbReference>
<dbReference type="FunFam" id="1.20.200.10:FF:000001">
    <property type="entry name" value="Fumarate hydratase, mitochondrial"/>
    <property type="match status" value="1"/>
</dbReference>
<sequence>MKKRIESDSIGSLEVPEKAYYGVQALRAKQNFAITGNMMNSEFLNNLALIKKAAAITNYKAGLLDYDKAKAICSAAEEVIKGYFKDDFIVDAVQGGAGTSANMNMNEVIANRANELLGGKLGYYDKIHPNDHVNMAQSTNDVIPTAGKMTVIRLMQPLTDELRRLESTLYEKALQFRYVIKMGRTQLQDAVPMTLGESFGGYASMIDRCCSRLENSCLEMHTINIGATAIGSGINASDYYERNIAKILSKEFGHHLTKAADLFDATENLDSFVEISGALKACAVSLSKMCNDLRLLSSGPRCGLHEINLPAKQNGSSIMPGKVNPVIPEVVTQAAFLVIGHDTTIAMAAEAGQLELNAFEPVVFYQLFESITVLTHAVTTLIDNCIKGITANSDHCEELEEGSVGIATALSPILGYQKSASIAKQALHEEKTIREIVLEQKLMDPEKLDVVLDPMSMVGMIRSA</sequence>
<dbReference type="InterPro" id="IPR051546">
    <property type="entry name" value="Aspartate_Ammonia-Lyase"/>
</dbReference>
<feature type="domain" description="Fumarate lyase N-terminal" evidence="5">
    <location>
        <begin position="11"/>
        <end position="340"/>
    </location>
</feature>
<dbReference type="Proteomes" id="UP000184278">
    <property type="component" value="Unassembled WGS sequence"/>
</dbReference>
<dbReference type="PRINTS" id="PR00149">
    <property type="entry name" value="FUMRATELYASE"/>
</dbReference>
<dbReference type="GO" id="GO:0008652">
    <property type="term" value="P:amino acid biosynthetic process"/>
    <property type="evidence" value="ECO:0007669"/>
    <property type="project" value="UniProtKB-KW"/>
</dbReference>
<dbReference type="PANTHER" id="PTHR42696">
    <property type="entry name" value="ASPARTATE AMMONIA-LYASE"/>
    <property type="match status" value="1"/>
</dbReference>
<dbReference type="PROSITE" id="PS00163">
    <property type="entry name" value="FUMARATE_LYASES"/>
    <property type="match status" value="1"/>
</dbReference>